<dbReference type="InterPro" id="IPR004563">
    <property type="entry name" value="Apolipo_AcylTrfase"/>
</dbReference>
<keyword evidence="5 9" id="KW-0812">Transmembrane</keyword>
<feature type="transmembrane region" description="Helical" evidence="9">
    <location>
        <begin position="20"/>
        <end position="37"/>
    </location>
</feature>
<comment type="catalytic activity">
    <reaction evidence="9">
        <text>N-terminal S-1,2-diacyl-sn-glyceryl-L-cysteinyl-[lipoprotein] + a glycerophospholipid = N-acyl-S-1,2-diacyl-sn-glyceryl-L-cysteinyl-[lipoprotein] + a 2-acyl-sn-glycero-3-phospholipid + H(+)</text>
        <dbReference type="Rhea" id="RHEA:48228"/>
        <dbReference type="Rhea" id="RHEA-COMP:14681"/>
        <dbReference type="Rhea" id="RHEA-COMP:14684"/>
        <dbReference type="ChEBI" id="CHEBI:15378"/>
        <dbReference type="ChEBI" id="CHEBI:136912"/>
        <dbReference type="ChEBI" id="CHEBI:140656"/>
        <dbReference type="ChEBI" id="CHEBI:140657"/>
        <dbReference type="ChEBI" id="CHEBI:140660"/>
        <dbReference type="EC" id="2.3.1.269"/>
    </reaction>
</comment>
<dbReference type="EMBL" id="CP026604">
    <property type="protein sequence ID" value="AWB69084.1"/>
    <property type="molecule type" value="Genomic_DNA"/>
</dbReference>
<keyword evidence="11" id="KW-0449">Lipoprotein</keyword>
<dbReference type="EC" id="2.3.1.269" evidence="9"/>
<reference evidence="11 12" key="1">
    <citation type="submission" date="2018-01" db="EMBL/GenBank/DDBJ databases">
        <title>Genome sequence of a Cantenovulum-like bacteria.</title>
        <authorList>
            <person name="Tan W.R."/>
            <person name="Lau N.-S."/>
            <person name="Go F."/>
            <person name="Amirul A.-A.A."/>
        </authorList>
    </citation>
    <scope>NUCLEOTIDE SEQUENCE [LARGE SCALE GENOMIC DNA]</scope>
    <source>
        <strain evidence="11 12">CCB-QB4</strain>
    </source>
</reference>
<gene>
    <name evidence="9" type="primary">lnt</name>
    <name evidence="11" type="ORF">C2869_18560</name>
</gene>
<proteinExistence type="inferred from homology"/>
<dbReference type="InterPro" id="IPR003010">
    <property type="entry name" value="C-N_Hydrolase"/>
</dbReference>
<dbReference type="PANTHER" id="PTHR38686:SF1">
    <property type="entry name" value="APOLIPOPROTEIN N-ACYLTRANSFERASE"/>
    <property type="match status" value="1"/>
</dbReference>
<dbReference type="CDD" id="cd07571">
    <property type="entry name" value="ALP_N-acyl_transferase"/>
    <property type="match status" value="1"/>
</dbReference>
<dbReference type="UniPathway" id="UPA00666"/>
<dbReference type="GO" id="GO:0016410">
    <property type="term" value="F:N-acyltransferase activity"/>
    <property type="evidence" value="ECO:0007669"/>
    <property type="project" value="UniProtKB-UniRule"/>
</dbReference>
<keyword evidence="3 9" id="KW-1003">Cell membrane</keyword>
<comment type="subcellular location">
    <subcellularLocation>
        <location evidence="1 9">Cell membrane</location>
        <topology evidence="1 9">Multi-pass membrane protein</topology>
    </subcellularLocation>
</comment>
<protein>
    <recommendedName>
        <fullName evidence="9">Apolipoprotein N-acyltransferase</fullName>
        <shortName evidence="9">ALP N-acyltransferase</shortName>
        <ecNumber evidence="9">2.3.1.269</ecNumber>
    </recommendedName>
</protein>
<dbReference type="NCBIfam" id="TIGR00546">
    <property type="entry name" value="lnt"/>
    <property type="match status" value="1"/>
</dbReference>
<feature type="domain" description="CN hydrolase" evidence="10">
    <location>
        <begin position="219"/>
        <end position="471"/>
    </location>
</feature>
<dbReference type="GO" id="GO:0005886">
    <property type="term" value="C:plasma membrane"/>
    <property type="evidence" value="ECO:0007669"/>
    <property type="project" value="UniProtKB-SubCell"/>
</dbReference>
<dbReference type="OrthoDB" id="9804277at2"/>
<evidence type="ECO:0000256" key="1">
    <source>
        <dbReference type="ARBA" id="ARBA00004651"/>
    </source>
</evidence>
<keyword evidence="8 9" id="KW-0012">Acyltransferase</keyword>
<dbReference type="InterPro" id="IPR036526">
    <property type="entry name" value="C-N_Hydrolase_sf"/>
</dbReference>
<evidence type="ECO:0000256" key="9">
    <source>
        <dbReference type="HAMAP-Rule" id="MF_01148"/>
    </source>
</evidence>
<comment type="pathway">
    <text evidence="9">Protein modification; lipoprotein biosynthesis (N-acyl transfer).</text>
</comment>
<keyword evidence="7 9" id="KW-0472">Membrane</keyword>
<name>A0A2S0VXZ3_9ALTE</name>
<evidence type="ECO:0000256" key="4">
    <source>
        <dbReference type="ARBA" id="ARBA00022679"/>
    </source>
</evidence>
<dbReference type="InterPro" id="IPR045378">
    <property type="entry name" value="LNT_N"/>
</dbReference>
<dbReference type="Gene3D" id="3.60.110.10">
    <property type="entry name" value="Carbon-nitrogen hydrolase"/>
    <property type="match status" value="1"/>
</dbReference>
<evidence type="ECO:0000313" key="12">
    <source>
        <dbReference type="Proteomes" id="UP000244441"/>
    </source>
</evidence>
<feature type="transmembrane region" description="Helical" evidence="9">
    <location>
        <begin position="478"/>
        <end position="500"/>
    </location>
</feature>
<evidence type="ECO:0000256" key="5">
    <source>
        <dbReference type="ARBA" id="ARBA00022692"/>
    </source>
</evidence>
<feature type="transmembrane region" description="Helical" evidence="9">
    <location>
        <begin position="49"/>
        <end position="68"/>
    </location>
</feature>
<feature type="transmembrane region" description="Helical" evidence="9">
    <location>
        <begin position="157"/>
        <end position="174"/>
    </location>
</feature>
<dbReference type="Proteomes" id="UP000244441">
    <property type="component" value="Chromosome"/>
</dbReference>
<evidence type="ECO:0000256" key="8">
    <source>
        <dbReference type="ARBA" id="ARBA00023315"/>
    </source>
</evidence>
<sequence>MLCLLLMLAGSLSPLAFSPYEFWLLPLAQFSLLLFILDKYPHFSAFKLGWAFGLGWFASGLSWVHVSIDQFGGLPLAVSALMVLLLGAYLALFSGLAAWLASRFSYLVNSRILLFAPAWALTEWLRSFLLTGFPWLSLGYSQLSSPFASWLPILGEYGTSVIVVLCLSCLVVLSRQIMAKQILSRSLILTMVIMALATLLGHTTTWYQVTDKKVELALVQGNIEQQNRWAPEKMWPTMLKYLDLSRPHYEQADIIIWPEAAVPVIEKHANDYLSDIDKAVSIQKAALVTGVVDYNFDKQSYFNSMISLGIKQPEDTLGHYQYDHSNRYSKHHLLPIGEFVPFESLLRPLAPIFDLPHSSFKRGDFVQDNLIAKGFHLLPALCYEIVFPEQIRANITPNTDFILTLSNDAWFGSSVGPHQHLQIARMRAKEFGIPVVRVTNNGITAIVNAEGDIVAQAPQFEEAVVNYSLAINQSMTPFLYWGNWPVWILCAVGFSFLMVVNRKRAVNNSPVVVAKS</sequence>
<organism evidence="11 12">
    <name type="scientific">Saccharobesus litoralis</name>
    <dbReference type="NCBI Taxonomy" id="2172099"/>
    <lineage>
        <taxon>Bacteria</taxon>
        <taxon>Pseudomonadati</taxon>
        <taxon>Pseudomonadota</taxon>
        <taxon>Gammaproteobacteria</taxon>
        <taxon>Alteromonadales</taxon>
        <taxon>Alteromonadaceae</taxon>
        <taxon>Saccharobesus</taxon>
    </lineage>
</organism>
<evidence type="ECO:0000313" key="11">
    <source>
        <dbReference type="EMBL" id="AWB69084.1"/>
    </source>
</evidence>
<dbReference type="SUPFAM" id="SSF56317">
    <property type="entry name" value="Carbon-nitrogen hydrolase"/>
    <property type="match status" value="1"/>
</dbReference>
<evidence type="ECO:0000256" key="6">
    <source>
        <dbReference type="ARBA" id="ARBA00022989"/>
    </source>
</evidence>
<comment type="function">
    <text evidence="9">Catalyzes the phospholipid dependent N-acylation of the N-terminal cysteine of apolipoprotein, the last step in lipoprotein maturation.</text>
</comment>
<keyword evidence="6 9" id="KW-1133">Transmembrane helix</keyword>
<dbReference type="GO" id="GO:0042158">
    <property type="term" value="P:lipoprotein biosynthetic process"/>
    <property type="evidence" value="ECO:0007669"/>
    <property type="project" value="UniProtKB-UniRule"/>
</dbReference>
<evidence type="ECO:0000256" key="3">
    <source>
        <dbReference type="ARBA" id="ARBA00022475"/>
    </source>
</evidence>
<feature type="transmembrane region" description="Helical" evidence="9">
    <location>
        <begin position="186"/>
        <end position="207"/>
    </location>
</feature>
<feature type="transmembrane region" description="Helical" evidence="9">
    <location>
        <begin position="74"/>
        <end position="100"/>
    </location>
</feature>
<keyword evidence="4 9" id="KW-0808">Transferase</keyword>
<dbReference type="PROSITE" id="PS50263">
    <property type="entry name" value="CN_HYDROLASE"/>
    <property type="match status" value="1"/>
</dbReference>
<keyword evidence="12" id="KW-1185">Reference proteome</keyword>
<dbReference type="KEGG" id="cate:C2869_18560"/>
<evidence type="ECO:0000256" key="2">
    <source>
        <dbReference type="ARBA" id="ARBA00010065"/>
    </source>
</evidence>
<comment type="similarity">
    <text evidence="2 9">Belongs to the CN hydrolase family. Apolipoprotein N-acyltransferase subfamily.</text>
</comment>
<dbReference type="AlphaFoldDB" id="A0A2S0VXZ3"/>
<accession>A0A2S0VXZ3</accession>
<evidence type="ECO:0000259" key="10">
    <source>
        <dbReference type="PROSITE" id="PS50263"/>
    </source>
</evidence>
<dbReference type="Pfam" id="PF20154">
    <property type="entry name" value="LNT_N"/>
    <property type="match status" value="1"/>
</dbReference>
<feature type="transmembrane region" description="Helical" evidence="9">
    <location>
        <begin position="112"/>
        <end position="137"/>
    </location>
</feature>
<evidence type="ECO:0000256" key="7">
    <source>
        <dbReference type="ARBA" id="ARBA00023136"/>
    </source>
</evidence>
<dbReference type="PANTHER" id="PTHR38686">
    <property type="entry name" value="APOLIPOPROTEIN N-ACYLTRANSFERASE"/>
    <property type="match status" value="1"/>
</dbReference>
<dbReference type="Pfam" id="PF00795">
    <property type="entry name" value="CN_hydrolase"/>
    <property type="match status" value="1"/>
</dbReference>
<dbReference type="HAMAP" id="MF_01148">
    <property type="entry name" value="Lnt"/>
    <property type="match status" value="1"/>
</dbReference>